<evidence type="ECO:0000256" key="1">
    <source>
        <dbReference type="ARBA" id="ARBA00023054"/>
    </source>
</evidence>
<dbReference type="EMBL" id="SWLE01000022">
    <property type="protein sequence ID" value="TNM84644.1"/>
    <property type="molecule type" value="Genomic_DNA"/>
</dbReference>
<feature type="coiled-coil region" evidence="2">
    <location>
        <begin position="71"/>
        <end position="105"/>
    </location>
</feature>
<dbReference type="GO" id="GO:0005856">
    <property type="term" value="C:cytoskeleton"/>
    <property type="evidence" value="ECO:0007669"/>
    <property type="project" value="TreeGrafter"/>
</dbReference>
<keyword evidence="1 2" id="KW-0175">Coiled coil</keyword>
<dbReference type="Proteomes" id="UP000516260">
    <property type="component" value="Chromosome 9"/>
</dbReference>
<evidence type="ECO:0000313" key="4">
    <source>
        <dbReference type="Proteomes" id="UP000516260"/>
    </source>
</evidence>
<sequence length="218" mass="25426">MWTNVEGVFRLHIMQECRRCTPVSNEDPERIFHTIFSSRHFDQKRQQKEHMSESMQEFYTVLDELVGDQSVDQVRLEFEKLIQALKKSRENEKRLMSKCRELNAEIVSSSTKVSAALQLSQDDQTTITSLKRELDKAWKMVDAANDKEKRDKEAIKNLKDEIAKLMEQAKQSVPSAEQEQIDLLNPIEALTKERDQLLTTAEDLREKLKETIRQTTGN</sequence>
<keyword evidence="4" id="KW-1185">Reference proteome</keyword>
<dbReference type="PANTHER" id="PTHR32083:SF0">
    <property type="entry name" value="CILIA AND FLAGELLA-ASSOCIATED PROTEIN 58"/>
    <property type="match status" value="1"/>
</dbReference>
<gene>
    <name evidence="3" type="ORF">fugu_008822</name>
</gene>
<dbReference type="AlphaFoldDB" id="A0A4Z2AX14"/>
<evidence type="ECO:0000313" key="3">
    <source>
        <dbReference type="EMBL" id="TNM84644.1"/>
    </source>
</evidence>
<name>A0A4Z2AX14_9TELE</name>
<protein>
    <submittedName>
        <fullName evidence="3">Uncharacterized protein</fullName>
    </submittedName>
</protein>
<dbReference type="PANTHER" id="PTHR32083">
    <property type="entry name" value="CILIA AND FLAGELLA-ASSOCIATED PROTEIN 58-RELATED"/>
    <property type="match status" value="1"/>
</dbReference>
<evidence type="ECO:0000256" key="2">
    <source>
        <dbReference type="SAM" id="Coils"/>
    </source>
</evidence>
<comment type="caution">
    <text evidence="3">The sequence shown here is derived from an EMBL/GenBank/DDBJ whole genome shotgun (WGS) entry which is preliminary data.</text>
</comment>
<proteinExistence type="predicted"/>
<accession>A0A4Z2AX14</accession>
<reference evidence="3 4" key="1">
    <citation type="submission" date="2019-04" db="EMBL/GenBank/DDBJ databases">
        <title>The sequence and de novo assembly of Takifugu bimaculatus genome using PacBio and Hi-C technologies.</title>
        <authorList>
            <person name="Xu P."/>
            <person name="Liu B."/>
            <person name="Zhou Z."/>
        </authorList>
    </citation>
    <scope>NUCLEOTIDE SEQUENCE [LARGE SCALE GENOMIC DNA]</scope>
    <source>
        <strain evidence="3">TB-2018</strain>
        <tissue evidence="3">Muscle</tissue>
    </source>
</reference>
<feature type="coiled-coil region" evidence="2">
    <location>
        <begin position="141"/>
        <end position="218"/>
    </location>
</feature>
<organism evidence="3 4">
    <name type="scientific">Takifugu bimaculatus</name>
    <dbReference type="NCBI Taxonomy" id="433685"/>
    <lineage>
        <taxon>Eukaryota</taxon>
        <taxon>Metazoa</taxon>
        <taxon>Chordata</taxon>
        <taxon>Craniata</taxon>
        <taxon>Vertebrata</taxon>
        <taxon>Euteleostomi</taxon>
        <taxon>Actinopterygii</taxon>
        <taxon>Neopterygii</taxon>
        <taxon>Teleostei</taxon>
        <taxon>Neoteleostei</taxon>
        <taxon>Acanthomorphata</taxon>
        <taxon>Eupercaria</taxon>
        <taxon>Tetraodontiformes</taxon>
        <taxon>Tetradontoidea</taxon>
        <taxon>Tetraodontidae</taxon>
        <taxon>Takifugu</taxon>
    </lineage>
</organism>